<sequence length="67" mass="7551">MIAEAIAAREGLIFASFLEVKNLLVEGDSLNLIHMIKREVNVDNSVEVIVEHIRRMACNFCFVCICV</sequence>
<keyword evidence="2" id="KW-1185">Reference proteome</keyword>
<dbReference type="Proteomes" id="UP001062846">
    <property type="component" value="Chromosome 3"/>
</dbReference>
<comment type="caution">
    <text evidence="1">The sequence shown here is derived from an EMBL/GenBank/DDBJ whole genome shotgun (WGS) entry which is preliminary data.</text>
</comment>
<organism evidence="1 2">
    <name type="scientific">Rhododendron molle</name>
    <name type="common">Chinese azalea</name>
    <name type="synonym">Azalea mollis</name>
    <dbReference type="NCBI Taxonomy" id="49168"/>
    <lineage>
        <taxon>Eukaryota</taxon>
        <taxon>Viridiplantae</taxon>
        <taxon>Streptophyta</taxon>
        <taxon>Embryophyta</taxon>
        <taxon>Tracheophyta</taxon>
        <taxon>Spermatophyta</taxon>
        <taxon>Magnoliopsida</taxon>
        <taxon>eudicotyledons</taxon>
        <taxon>Gunneridae</taxon>
        <taxon>Pentapetalae</taxon>
        <taxon>asterids</taxon>
        <taxon>Ericales</taxon>
        <taxon>Ericaceae</taxon>
        <taxon>Ericoideae</taxon>
        <taxon>Rhodoreae</taxon>
        <taxon>Rhododendron</taxon>
    </lineage>
</organism>
<gene>
    <name evidence="1" type="ORF">RHMOL_Rhmol03G0119700</name>
</gene>
<accession>A0ACC0PEJ4</accession>
<reference evidence="1" key="1">
    <citation type="submission" date="2022-02" db="EMBL/GenBank/DDBJ databases">
        <title>Plant Genome Project.</title>
        <authorList>
            <person name="Zhang R.-G."/>
        </authorList>
    </citation>
    <scope>NUCLEOTIDE SEQUENCE</scope>
    <source>
        <strain evidence="1">AT1</strain>
    </source>
</reference>
<evidence type="ECO:0000313" key="1">
    <source>
        <dbReference type="EMBL" id="KAI8563571.1"/>
    </source>
</evidence>
<evidence type="ECO:0000313" key="2">
    <source>
        <dbReference type="Proteomes" id="UP001062846"/>
    </source>
</evidence>
<name>A0ACC0PEJ4_RHOML</name>
<dbReference type="EMBL" id="CM046390">
    <property type="protein sequence ID" value="KAI8563571.1"/>
    <property type="molecule type" value="Genomic_DNA"/>
</dbReference>
<protein>
    <submittedName>
        <fullName evidence="1">Uncharacterized protein</fullName>
    </submittedName>
</protein>
<proteinExistence type="predicted"/>